<dbReference type="EMBL" id="JAIQCV010000002">
    <property type="protein sequence ID" value="KAH1122371.1"/>
    <property type="molecule type" value="Genomic_DNA"/>
</dbReference>
<comment type="caution">
    <text evidence="1">The sequence shown here is derived from an EMBL/GenBank/DDBJ whole genome shotgun (WGS) entry which is preliminary data.</text>
</comment>
<dbReference type="OrthoDB" id="1738629at2759"/>
<sequence>MNALAMIISKLSVLTLLRRKIRIYVLCEGDENTSSNSDFDEDQVNNFVTFTLSLVSSSEAKTDNDFDEGNQNFLVDFEDYLGGRVAFGDGKKGYILGKGTANAPGLPIL</sequence>
<reference evidence="1 2" key="1">
    <citation type="journal article" date="2021" name="Plant Biotechnol. J.">
        <title>Multi-omics assisted identification of the key and species-specific regulatory components of drought-tolerant mechanisms in Gossypium stocksii.</title>
        <authorList>
            <person name="Yu D."/>
            <person name="Ke L."/>
            <person name="Zhang D."/>
            <person name="Wu Y."/>
            <person name="Sun Y."/>
            <person name="Mei J."/>
            <person name="Sun J."/>
            <person name="Sun Y."/>
        </authorList>
    </citation>
    <scope>NUCLEOTIDE SEQUENCE [LARGE SCALE GENOMIC DNA]</scope>
    <source>
        <strain evidence="2">cv. E1</strain>
        <tissue evidence="1">Leaf</tissue>
    </source>
</reference>
<accession>A0A9D3WEH0</accession>
<protein>
    <submittedName>
        <fullName evidence="1">Uncharacterized protein</fullName>
    </submittedName>
</protein>
<dbReference type="Proteomes" id="UP000828251">
    <property type="component" value="Unassembled WGS sequence"/>
</dbReference>
<gene>
    <name evidence="1" type="ORF">J1N35_005531</name>
</gene>
<evidence type="ECO:0000313" key="2">
    <source>
        <dbReference type="Proteomes" id="UP000828251"/>
    </source>
</evidence>
<proteinExistence type="predicted"/>
<dbReference type="AlphaFoldDB" id="A0A9D3WEH0"/>
<keyword evidence="2" id="KW-1185">Reference proteome</keyword>
<name>A0A9D3WEH0_9ROSI</name>
<organism evidence="1 2">
    <name type="scientific">Gossypium stocksii</name>
    <dbReference type="NCBI Taxonomy" id="47602"/>
    <lineage>
        <taxon>Eukaryota</taxon>
        <taxon>Viridiplantae</taxon>
        <taxon>Streptophyta</taxon>
        <taxon>Embryophyta</taxon>
        <taxon>Tracheophyta</taxon>
        <taxon>Spermatophyta</taxon>
        <taxon>Magnoliopsida</taxon>
        <taxon>eudicotyledons</taxon>
        <taxon>Gunneridae</taxon>
        <taxon>Pentapetalae</taxon>
        <taxon>rosids</taxon>
        <taxon>malvids</taxon>
        <taxon>Malvales</taxon>
        <taxon>Malvaceae</taxon>
        <taxon>Malvoideae</taxon>
        <taxon>Gossypium</taxon>
    </lineage>
</organism>
<evidence type="ECO:0000313" key="1">
    <source>
        <dbReference type="EMBL" id="KAH1122371.1"/>
    </source>
</evidence>